<evidence type="ECO:0000313" key="2">
    <source>
        <dbReference type="Proteomes" id="UP001500102"/>
    </source>
</evidence>
<protein>
    <recommendedName>
        <fullName evidence="3">Secreted protein</fullName>
    </recommendedName>
</protein>
<gene>
    <name evidence="1" type="ORF">GCM10009825_12990</name>
</gene>
<evidence type="ECO:0000313" key="1">
    <source>
        <dbReference type="EMBL" id="GAA2131430.1"/>
    </source>
</evidence>
<keyword evidence="2" id="KW-1185">Reference proteome</keyword>
<dbReference type="Proteomes" id="UP001500102">
    <property type="component" value="Unassembled WGS sequence"/>
</dbReference>
<dbReference type="EMBL" id="BAAAQB010000019">
    <property type="protein sequence ID" value="GAA2131430.1"/>
    <property type="molecule type" value="Genomic_DNA"/>
</dbReference>
<reference evidence="2" key="1">
    <citation type="journal article" date="2019" name="Int. J. Syst. Evol. Microbiol.">
        <title>The Global Catalogue of Microorganisms (GCM) 10K type strain sequencing project: providing services to taxonomists for standard genome sequencing and annotation.</title>
        <authorList>
            <consortium name="The Broad Institute Genomics Platform"/>
            <consortium name="The Broad Institute Genome Sequencing Center for Infectious Disease"/>
            <person name="Wu L."/>
            <person name="Ma J."/>
        </authorList>
    </citation>
    <scope>NUCLEOTIDE SEQUENCE [LARGE SCALE GENOMIC DNA]</scope>
    <source>
        <strain evidence="2">JCM 15921</strain>
    </source>
</reference>
<accession>A0ABP5KIS3</accession>
<proteinExistence type="predicted"/>
<comment type="caution">
    <text evidence="1">The sequence shown here is derived from an EMBL/GenBank/DDBJ whole genome shotgun (WGS) entry which is preliminary data.</text>
</comment>
<organism evidence="1 2">
    <name type="scientific">Arthrobacter humicola</name>
    <dbReference type="NCBI Taxonomy" id="409291"/>
    <lineage>
        <taxon>Bacteria</taxon>
        <taxon>Bacillati</taxon>
        <taxon>Actinomycetota</taxon>
        <taxon>Actinomycetes</taxon>
        <taxon>Micrococcales</taxon>
        <taxon>Micrococcaceae</taxon>
        <taxon>Arthrobacter</taxon>
    </lineage>
</organism>
<name>A0ABP5KIS3_9MICC</name>
<evidence type="ECO:0008006" key="3">
    <source>
        <dbReference type="Google" id="ProtNLM"/>
    </source>
</evidence>
<sequence length="94" mass="9672">MPPLGFAVTWASQLAISSAEAKRAVNSRKGAASNHCGTSVGGMRTCSPKSIGPHPAAGPDKTVTLVSCRLSNNRWKAVPGRPADAHEAPEAAPR</sequence>